<dbReference type="Gene3D" id="1.10.10.10">
    <property type="entry name" value="Winged helix-like DNA-binding domain superfamily/Winged helix DNA-binding domain"/>
    <property type="match status" value="1"/>
</dbReference>
<proteinExistence type="predicted"/>
<dbReference type="SMART" id="SM00418">
    <property type="entry name" value="HTH_ARSR"/>
    <property type="match status" value="1"/>
</dbReference>
<keyword evidence="6" id="KW-1185">Reference proteome</keyword>
<evidence type="ECO:0000256" key="2">
    <source>
        <dbReference type="ARBA" id="ARBA00023125"/>
    </source>
</evidence>
<dbReference type="Pfam" id="PF12840">
    <property type="entry name" value="HTH_20"/>
    <property type="match status" value="1"/>
</dbReference>
<dbReference type="InterPro" id="IPR011991">
    <property type="entry name" value="ArsR-like_HTH"/>
</dbReference>
<dbReference type="InterPro" id="IPR036388">
    <property type="entry name" value="WH-like_DNA-bd_sf"/>
</dbReference>
<comment type="caution">
    <text evidence="5">The sequence shown here is derived from an EMBL/GenBank/DDBJ whole genome shotgun (WGS) entry which is preliminary data.</text>
</comment>
<gene>
    <name evidence="5" type="ORF">G3A44_21830</name>
</gene>
<dbReference type="InterPro" id="IPR051081">
    <property type="entry name" value="HTH_MetalResp_TranReg"/>
</dbReference>
<name>A0A7C9PJV1_9BURK</name>
<protein>
    <submittedName>
        <fullName evidence="5">Winged helix-turn-helix transcriptional regulator</fullName>
    </submittedName>
</protein>
<dbReference type="NCBIfam" id="NF033788">
    <property type="entry name" value="HTH_metalloreg"/>
    <property type="match status" value="1"/>
</dbReference>
<sequence>MTDDSSPAADAATLAEAALFKALADPTRRRILALLRERPMTAGEIAERFALANSTLSAHFNVLRESGLVTSSRPGTTYRLEPEAARAAWQTVGRVLGMGAPEDAPGPRA</sequence>
<keyword evidence="1" id="KW-0805">Transcription regulation</keyword>
<dbReference type="AlphaFoldDB" id="A0A7C9PJV1"/>
<evidence type="ECO:0000259" key="4">
    <source>
        <dbReference type="PROSITE" id="PS50987"/>
    </source>
</evidence>
<dbReference type="PRINTS" id="PR00778">
    <property type="entry name" value="HTHARSR"/>
</dbReference>
<dbReference type="RefSeq" id="WP_163459861.1">
    <property type="nucleotide sequence ID" value="NZ_JAAGOH010000049.1"/>
</dbReference>
<dbReference type="EMBL" id="JAAGOH010000049">
    <property type="protein sequence ID" value="NDY93835.1"/>
    <property type="molecule type" value="Genomic_DNA"/>
</dbReference>
<organism evidence="5 6">
    <name type="scientific">Ideonella livida</name>
    <dbReference type="NCBI Taxonomy" id="2707176"/>
    <lineage>
        <taxon>Bacteria</taxon>
        <taxon>Pseudomonadati</taxon>
        <taxon>Pseudomonadota</taxon>
        <taxon>Betaproteobacteria</taxon>
        <taxon>Burkholderiales</taxon>
        <taxon>Sphaerotilaceae</taxon>
        <taxon>Ideonella</taxon>
    </lineage>
</organism>
<feature type="domain" description="HTH arsR-type" evidence="4">
    <location>
        <begin position="8"/>
        <end position="102"/>
    </location>
</feature>
<evidence type="ECO:0000313" key="5">
    <source>
        <dbReference type="EMBL" id="NDY93835.1"/>
    </source>
</evidence>
<dbReference type="Proteomes" id="UP000484255">
    <property type="component" value="Unassembled WGS sequence"/>
</dbReference>
<evidence type="ECO:0000256" key="3">
    <source>
        <dbReference type="ARBA" id="ARBA00023163"/>
    </source>
</evidence>
<keyword evidence="3" id="KW-0804">Transcription</keyword>
<keyword evidence="2" id="KW-0238">DNA-binding</keyword>
<dbReference type="PROSITE" id="PS50987">
    <property type="entry name" value="HTH_ARSR_2"/>
    <property type="match status" value="1"/>
</dbReference>
<dbReference type="PANTHER" id="PTHR33154:SF33">
    <property type="entry name" value="TRANSCRIPTIONAL REPRESSOR SDPR"/>
    <property type="match status" value="1"/>
</dbReference>
<dbReference type="CDD" id="cd00090">
    <property type="entry name" value="HTH_ARSR"/>
    <property type="match status" value="1"/>
</dbReference>
<evidence type="ECO:0000313" key="6">
    <source>
        <dbReference type="Proteomes" id="UP000484255"/>
    </source>
</evidence>
<dbReference type="InterPro" id="IPR036390">
    <property type="entry name" value="WH_DNA-bd_sf"/>
</dbReference>
<evidence type="ECO:0000256" key="1">
    <source>
        <dbReference type="ARBA" id="ARBA00023015"/>
    </source>
</evidence>
<dbReference type="GO" id="GO:0003700">
    <property type="term" value="F:DNA-binding transcription factor activity"/>
    <property type="evidence" value="ECO:0007669"/>
    <property type="project" value="InterPro"/>
</dbReference>
<dbReference type="PANTHER" id="PTHR33154">
    <property type="entry name" value="TRANSCRIPTIONAL REGULATOR, ARSR FAMILY"/>
    <property type="match status" value="1"/>
</dbReference>
<reference evidence="5 6" key="1">
    <citation type="submission" date="2020-02" db="EMBL/GenBank/DDBJ databases">
        <title>Ideonella bacterium strain TBM-1.</title>
        <authorList>
            <person name="Chen W.-M."/>
        </authorList>
    </citation>
    <scope>NUCLEOTIDE SEQUENCE [LARGE SCALE GENOMIC DNA]</scope>
    <source>
        <strain evidence="5 6">TBM-1</strain>
    </source>
</reference>
<dbReference type="InterPro" id="IPR001845">
    <property type="entry name" value="HTH_ArsR_DNA-bd_dom"/>
</dbReference>
<dbReference type="GO" id="GO:0003677">
    <property type="term" value="F:DNA binding"/>
    <property type="evidence" value="ECO:0007669"/>
    <property type="project" value="UniProtKB-KW"/>
</dbReference>
<dbReference type="SUPFAM" id="SSF46785">
    <property type="entry name" value="Winged helix' DNA-binding domain"/>
    <property type="match status" value="1"/>
</dbReference>
<accession>A0A7C9PJV1</accession>